<organism evidence="2 3">
    <name type="scientific">Pleurodeles waltl</name>
    <name type="common">Iberian ribbed newt</name>
    <dbReference type="NCBI Taxonomy" id="8319"/>
    <lineage>
        <taxon>Eukaryota</taxon>
        <taxon>Metazoa</taxon>
        <taxon>Chordata</taxon>
        <taxon>Craniata</taxon>
        <taxon>Vertebrata</taxon>
        <taxon>Euteleostomi</taxon>
        <taxon>Amphibia</taxon>
        <taxon>Batrachia</taxon>
        <taxon>Caudata</taxon>
        <taxon>Salamandroidea</taxon>
        <taxon>Salamandridae</taxon>
        <taxon>Pleurodelinae</taxon>
        <taxon>Pleurodeles</taxon>
    </lineage>
</organism>
<proteinExistence type="predicted"/>
<dbReference type="Proteomes" id="UP001066276">
    <property type="component" value="Chromosome 10"/>
</dbReference>
<gene>
    <name evidence="2" type="ORF">NDU88_004474</name>
</gene>
<comment type="caution">
    <text evidence="2">The sequence shown here is derived from an EMBL/GenBank/DDBJ whole genome shotgun (WGS) entry which is preliminary data.</text>
</comment>
<sequence>MKVGVKVCEGAPAPTSSLPDVSLCLETGRLPSTLSTHLLEQEVKENRCQEGSDTKTTTVTKDFCLQKPRPGSDSPNEKFHLVDPRDQLKGGRNKEVKERETIEHREAKEQREHEGEKEQRESRYIEKQKEQRRGMSDTGFENPWASNQTPMEEVD</sequence>
<protein>
    <submittedName>
        <fullName evidence="2">Uncharacterized protein</fullName>
    </submittedName>
</protein>
<feature type="region of interest" description="Disordered" evidence="1">
    <location>
        <begin position="45"/>
        <end position="155"/>
    </location>
</feature>
<name>A0AAV7M769_PLEWA</name>
<keyword evidence="3" id="KW-1185">Reference proteome</keyword>
<evidence type="ECO:0000313" key="2">
    <source>
        <dbReference type="EMBL" id="KAJ1099372.1"/>
    </source>
</evidence>
<accession>A0AAV7M769</accession>
<reference evidence="2" key="1">
    <citation type="journal article" date="2022" name="bioRxiv">
        <title>Sequencing and chromosome-scale assembly of the giantPleurodeles waltlgenome.</title>
        <authorList>
            <person name="Brown T."/>
            <person name="Elewa A."/>
            <person name="Iarovenko S."/>
            <person name="Subramanian E."/>
            <person name="Araus A.J."/>
            <person name="Petzold A."/>
            <person name="Susuki M."/>
            <person name="Suzuki K.-i.T."/>
            <person name="Hayashi T."/>
            <person name="Toyoda A."/>
            <person name="Oliveira C."/>
            <person name="Osipova E."/>
            <person name="Leigh N.D."/>
            <person name="Simon A."/>
            <person name="Yun M.H."/>
        </authorList>
    </citation>
    <scope>NUCLEOTIDE SEQUENCE</scope>
    <source>
        <strain evidence="2">20211129_DDA</strain>
        <tissue evidence="2">Liver</tissue>
    </source>
</reference>
<feature type="compositionally biased region" description="Polar residues" evidence="1">
    <location>
        <begin position="144"/>
        <end position="155"/>
    </location>
</feature>
<evidence type="ECO:0000256" key="1">
    <source>
        <dbReference type="SAM" id="MobiDB-lite"/>
    </source>
</evidence>
<evidence type="ECO:0000313" key="3">
    <source>
        <dbReference type="Proteomes" id="UP001066276"/>
    </source>
</evidence>
<feature type="compositionally biased region" description="Basic and acidic residues" evidence="1">
    <location>
        <begin position="75"/>
        <end position="135"/>
    </location>
</feature>
<dbReference type="AlphaFoldDB" id="A0AAV7M769"/>
<dbReference type="EMBL" id="JANPWB010000014">
    <property type="protein sequence ID" value="KAJ1099372.1"/>
    <property type="molecule type" value="Genomic_DNA"/>
</dbReference>